<accession>A0ABQ5HBJ7</accession>
<feature type="compositionally biased region" description="Polar residues" evidence="1">
    <location>
        <begin position="19"/>
        <end position="29"/>
    </location>
</feature>
<feature type="region of interest" description="Disordered" evidence="1">
    <location>
        <begin position="1"/>
        <end position="29"/>
    </location>
</feature>
<dbReference type="EMBL" id="BQNB010019375">
    <property type="protein sequence ID" value="GJT84622.1"/>
    <property type="molecule type" value="Genomic_DNA"/>
</dbReference>
<feature type="region of interest" description="Disordered" evidence="1">
    <location>
        <begin position="348"/>
        <end position="367"/>
    </location>
</feature>
<comment type="caution">
    <text evidence="2">The sequence shown here is derived from an EMBL/GenBank/DDBJ whole genome shotgun (WGS) entry which is preliminary data.</text>
</comment>
<evidence type="ECO:0000313" key="3">
    <source>
        <dbReference type="Proteomes" id="UP001151760"/>
    </source>
</evidence>
<sequence>MANLQSSQQEPQTPPTNPAQSSLESSQTPIPFEPATMLALTLRKSSSIPTMNQPSASTLVVAELHKEALQATNGQTSLGVTHEERTDAHLITTFTAEADLGNIDPKDSFPLKQGTNKGTINYSFDHIITGTNPSVLVDKTKSARDGCCIKFDDDDEIKWADLTELVQERGACSMDLESFEDDQPLQVSNNYETEVQTKTKDNSVAAKAEAANLRALPSYPNVQQLIELLVNSLKPEFDLLIKDHDFSSHIPSELKELPTKFGQVIETLGFKRTSISVLTTKVASLEGLKLDIQAELVALLAQVSSINSQLAKLKVLDAIPTILGKVVALLDRFADAVSSTSQRVGDLSVPLAGQAGPHLTEGNKNTN</sequence>
<gene>
    <name evidence="2" type="ORF">Tco_1066339</name>
</gene>
<protein>
    <submittedName>
        <fullName evidence="2">Uncharacterized protein</fullName>
    </submittedName>
</protein>
<organism evidence="2 3">
    <name type="scientific">Tanacetum coccineum</name>
    <dbReference type="NCBI Taxonomy" id="301880"/>
    <lineage>
        <taxon>Eukaryota</taxon>
        <taxon>Viridiplantae</taxon>
        <taxon>Streptophyta</taxon>
        <taxon>Embryophyta</taxon>
        <taxon>Tracheophyta</taxon>
        <taxon>Spermatophyta</taxon>
        <taxon>Magnoliopsida</taxon>
        <taxon>eudicotyledons</taxon>
        <taxon>Gunneridae</taxon>
        <taxon>Pentapetalae</taxon>
        <taxon>asterids</taxon>
        <taxon>campanulids</taxon>
        <taxon>Asterales</taxon>
        <taxon>Asteraceae</taxon>
        <taxon>Asteroideae</taxon>
        <taxon>Anthemideae</taxon>
        <taxon>Anthemidinae</taxon>
        <taxon>Tanacetum</taxon>
    </lineage>
</organism>
<keyword evidence="3" id="KW-1185">Reference proteome</keyword>
<dbReference type="Proteomes" id="UP001151760">
    <property type="component" value="Unassembled WGS sequence"/>
</dbReference>
<reference evidence="2" key="2">
    <citation type="submission" date="2022-01" db="EMBL/GenBank/DDBJ databases">
        <authorList>
            <person name="Yamashiro T."/>
            <person name="Shiraishi A."/>
            <person name="Satake H."/>
            <person name="Nakayama K."/>
        </authorList>
    </citation>
    <scope>NUCLEOTIDE SEQUENCE</scope>
</reference>
<reference evidence="2" key="1">
    <citation type="journal article" date="2022" name="Int. J. Mol. Sci.">
        <title>Draft Genome of Tanacetum Coccineum: Genomic Comparison of Closely Related Tanacetum-Family Plants.</title>
        <authorList>
            <person name="Yamashiro T."/>
            <person name="Shiraishi A."/>
            <person name="Nakayama K."/>
            <person name="Satake H."/>
        </authorList>
    </citation>
    <scope>NUCLEOTIDE SEQUENCE</scope>
</reference>
<name>A0ABQ5HBJ7_9ASTR</name>
<feature type="compositionally biased region" description="Low complexity" evidence="1">
    <location>
        <begin position="1"/>
        <end position="11"/>
    </location>
</feature>
<proteinExistence type="predicted"/>
<evidence type="ECO:0000313" key="2">
    <source>
        <dbReference type="EMBL" id="GJT84622.1"/>
    </source>
</evidence>
<evidence type="ECO:0000256" key="1">
    <source>
        <dbReference type="SAM" id="MobiDB-lite"/>
    </source>
</evidence>